<dbReference type="GO" id="GO:0003713">
    <property type="term" value="F:transcription coactivator activity"/>
    <property type="evidence" value="ECO:0007669"/>
    <property type="project" value="InterPro"/>
</dbReference>
<keyword evidence="2" id="KW-1185">Reference proteome</keyword>
<accession>A0A814Q7C5</accession>
<dbReference type="Proteomes" id="UP000663879">
    <property type="component" value="Unassembled WGS sequence"/>
</dbReference>
<dbReference type="EMBL" id="CAJNOC010008424">
    <property type="protein sequence ID" value="CAF1115383.1"/>
    <property type="molecule type" value="Genomic_DNA"/>
</dbReference>
<dbReference type="GO" id="GO:0005643">
    <property type="term" value="C:nuclear pore"/>
    <property type="evidence" value="ECO:0007669"/>
    <property type="project" value="InterPro"/>
</dbReference>
<dbReference type="Pfam" id="PF10163">
    <property type="entry name" value="EnY2"/>
    <property type="match status" value="1"/>
</dbReference>
<dbReference type="GO" id="GO:0000124">
    <property type="term" value="C:SAGA complex"/>
    <property type="evidence" value="ECO:0007669"/>
    <property type="project" value="InterPro"/>
</dbReference>
<proteinExistence type="predicted"/>
<dbReference type="InterPro" id="IPR038212">
    <property type="entry name" value="TF_EnY2_sf"/>
</dbReference>
<comment type="caution">
    <text evidence="1">The sequence shown here is derived from an EMBL/GenBank/DDBJ whole genome shotgun (WGS) entry which is preliminary data.</text>
</comment>
<protein>
    <recommendedName>
        <fullName evidence="3">Transcription and mRNA export factor ENY2</fullName>
    </recommendedName>
</protein>
<dbReference type="InterPro" id="IPR018783">
    <property type="entry name" value="TF_ENY2"/>
</dbReference>
<gene>
    <name evidence="1" type="ORF">OXX778_LOCUS21807</name>
</gene>
<name>A0A814Q7C5_9BILA</name>
<evidence type="ECO:0000313" key="1">
    <source>
        <dbReference type="EMBL" id="CAF1115383.1"/>
    </source>
</evidence>
<dbReference type="GO" id="GO:0006406">
    <property type="term" value="P:mRNA export from nucleus"/>
    <property type="evidence" value="ECO:0007669"/>
    <property type="project" value="InterPro"/>
</dbReference>
<feature type="non-terminal residue" evidence="1">
    <location>
        <position position="75"/>
    </location>
</feature>
<dbReference type="OrthoDB" id="6221744at2759"/>
<evidence type="ECO:0000313" key="2">
    <source>
        <dbReference type="Proteomes" id="UP000663879"/>
    </source>
</evidence>
<organism evidence="1 2">
    <name type="scientific">Brachionus calyciflorus</name>
    <dbReference type="NCBI Taxonomy" id="104777"/>
    <lineage>
        <taxon>Eukaryota</taxon>
        <taxon>Metazoa</taxon>
        <taxon>Spiralia</taxon>
        <taxon>Gnathifera</taxon>
        <taxon>Rotifera</taxon>
        <taxon>Eurotatoria</taxon>
        <taxon>Monogononta</taxon>
        <taxon>Pseudotrocha</taxon>
        <taxon>Ploima</taxon>
        <taxon>Brachionidae</taxon>
        <taxon>Brachionus</taxon>
    </lineage>
</organism>
<dbReference type="PANTHER" id="PTHR12514">
    <property type="entry name" value="ENHANCER OF YELLOW 2 TRANSCRIPTION FACTOR"/>
    <property type="match status" value="1"/>
</dbReference>
<sequence>MSSKEEELILGSLKNKVIETGERERLREMLQMKLIECGWAIKVKEKCVKIVKDRGFENVTVDELAFELVPKSRAM</sequence>
<dbReference type="Gene3D" id="1.10.246.140">
    <property type="match status" value="1"/>
</dbReference>
<dbReference type="AlphaFoldDB" id="A0A814Q7C5"/>
<reference evidence="1" key="1">
    <citation type="submission" date="2021-02" db="EMBL/GenBank/DDBJ databases">
        <authorList>
            <person name="Nowell W R."/>
        </authorList>
    </citation>
    <scope>NUCLEOTIDE SEQUENCE</scope>
    <source>
        <strain evidence="1">Ploen Becks lab</strain>
    </source>
</reference>
<evidence type="ECO:0008006" key="3">
    <source>
        <dbReference type="Google" id="ProtNLM"/>
    </source>
</evidence>